<dbReference type="InterPro" id="IPR036397">
    <property type="entry name" value="RNaseH_sf"/>
</dbReference>
<feature type="region of interest" description="Disordered" evidence="1">
    <location>
        <begin position="102"/>
        <end position="121"/>
    </location>
</feature>
<reference evidence="3" key="1">
    <citation type="submission" date="2018-05" db="EMBL/GenBank/DDBJ databases">
        <title>Draft genome of Mucuna pruriens seed.</title>
        <authorList>
            <person name="Nnadi N.E."/>
            <person name="Vos R."/>
            <person name="Hasami M.H."/>
            <person name="Devisetty U.K."/>
            <person name="Aguiy J.C."/>
        </authorList>
    </citation>
    <scope>NUCLEOTIDE SEQUENCE [LARGE SCALE GENOMIC DNA]</scope>
    <source>
        <strain evidence="3">JCA_2017</strain>
    </source>
</reference>
<dbReference type="Proteomes" id="UP000257109">
    <property type="component" value="Unassembled WGS sequence"/>
</dbReference>
<dbReference type="GO" id="GO:0015074">
    <property type="term" value="P:DNA integration"/>
    <property type="evidence" value="ECO:0007669"/>
    <property type="project" value="InterPro"/>
</dbReference>
<evidence type="ECO:0000259" key="2">
    <source>
        <dbReference type="PROSITE" id="PS50994"/>
    </source>
</evidence>
<dbReference type="SUPFAM" id="SSF53098">
    <property type="entry name" value="Ribonuclease H-like"/>
    <property type="match status" value="1"/>
</dbReference>
<comment type="caution">
    <text evidence="3">The sequence shown here is derived from an EMBL/GenBank/DDBJ whole genome shotgun (WGS) entry which is preliminary data.</text>
</comment>
<sequence>MTNGHHTIYRLLGIYNIEHRLFIALRRKLYKKVIQNSYSLSESTRGSQHLLYEDSPVAEVTKAEFTLGNRLHNLIAEITPNSRLYTRTVGTILGQPSPYSDNQVHFRQSSPHSTSKPPSPAVELKPLTSMVQPLHTLVIIASKLQVEKKELLQDLKKLGDFYELIVKHSTLRFMFDVPKALISGQESHFCNRAMSTLLEKYRVVHRVATAYHPQPNGQAEVFNREIKQLLQKMANPNRNNWSRLLEDALWAHKTSYRILLGMSPYRIVFSKACNLQVEIEHKHIGR</sequence>
<organism evidence="3 4">
    <name type="scientific">Mucuna pruriens</name>
    <name type="common">Velvet bean</name>
    <name type="synonym">Dolichos pruriens</name>
    <dbReference type="NCBI Taxonomy" id="157652"/>
    <lineage>
        <taxon>Eukaryota</taxon>
        <taxon>Viridiplantae</taxon>
        <taxon>Streptophyta</taxon>
        <taxon>Embryophyta</taxon>
        <taxon>Tracheophyta</taxon>
        <taxon>Spermatophyta</taxon>
        <taxon>Magnoliopsida</taxon>
        <taxon>eudicotyledons</taxon>
        <taxon>Gunneridae</taxon>
        <taxon>Pentapetalae</taxon>
        <taxon>rosids</taxon>
        <taxon>fabids</taxon>
        <taxon>Fabales</taxon>
        <taxon>Fabaceae</taxon>
        <taxon>Papilionoideae</taxon>
        <taxon>50 kb inversion clade</taxon>
        <taxon>NPAAA clade</taxon>
        <taxon>indigoferoid/millettioid clade</taxon>
        <taxon>Phaseoleae</taxon>
        <taxon>Mucuna</taxon>
    </lineage>
</organism>
<dbReference type="Gene3D" id="3.30.420.10">
    <property type="entry name" value="Ribonuclease H-like superfamily/Ribonuclease H"/>
    <property type="match status" value="1"/>
</dbReference>
<keyword evidence="4" id="KW-1185">Reference proteome</keyword>
<dbReference type="AlphaFoldDB" id="A0A371FC12"/>
<feature type="domain" description="Integrase catalytic" evidence="2">
    <location>
        <begin position="107"/>
        <end position="272"/>
    </location>
</feature>
<protein>
    <recommendedName>
        <fullName evidence="2">Integrase catalytic domain-containing protein</fullName>
    </recommendedName>
</protein>
<dbReference type="InterPro" id="IPR052160">
    <property type="entry name" value="Gypsy_RT_Integrase-like"/>
</dbReference>
<name>A0A371FC12_MUCPR</name>
<evidence type="ECO:0000256" key="1">
    <source>
        <dbReference type="SAM" id="MobiDB-lite"/>
    </source>
</evidence>
<dbReference type="PANTHER" id="PTHR47266">
    <property type="entry name" value="ENDONUCLEASE-RELATED"/>
    <property type="match status" value="1"/>
</dbReference>
<feature type="non-terminal residue" evidence="3">
    <location>
        <position position="1"/>
    </location>
</feature>
<gene>
    <name evidence="3" type="ORF">CR513_44248</name>
</gene>
<dbReference type="EMBL" id="QJKJ01009709">
    <property type="protein sequence ID" value="RDX75834.1"/>
    <property type="molecule type" value="Genomic_DNA"/>
</dbReference>
<dbReference type="PROSITE" id="PS50994">
    <property type="entry name" value="INTEGRASE"/>
    <property type="match status" value="1"/>
</dbReference>
<dbReference type="InterPro" id="IPR001584">
    <property type="entry name" value="Integrase_cat-core"/>
</dbReference>
<evidence type="ECO:0000313" key="4">
    <source>
        <dbReference type="Proteomes" id="UP000257109"/>
    </source>
</evidence>
<proteinExistence type="predicted"/>
<accession>A0A371FC12</accession>
<dbReference type="GO" id="GO:0003676">
    <property type="term" value="F:nucleic acid binding"/>
    <property type="evidence" value="ECO:0007669"/>
    <property type="project" value="InterPro"/>
</dbReference>
<evidence type="ECO:0000313" key="3">
    <source>
        <dbReference type="EMBL" id="RDX75834.1"/>
    </source>
</evidence>
<dbReference type="OrthoDB" id="1903608at2759"/>
<dbReference type="InterPro" id="IPR012337">
    <property type="entry name" value="RNaseH-like_sf"/>
</dbReference>